<protein>
    <recommendedName>
        <fullName evidence="4">SAF domain-containing protein</fullName>
    </recommendedName>
</protein>
<proteinExistence type="predicted"/>
<dbReference type="Proteomes" id="UP001241072">
    <property type="component" value="Unassembled WGS sequence"/>
</dbReference>
<sequence length="219" mass="21937">MASRDATPATSPVLRRLRAALVDPRLLVGVLLVAGSTAGVVALVATADETTPVYVAEGALLPGQPLDESDLVIQGVGLPSAGEHYLVPGDIPEGGLIVTRAVADGELVPATAVGSRRSSTLASVVISTSGALPESVGAGAEVDVWSAAEDEESGKYATPTVLVDGAIVVRLVSTETIVAGGEVTAVEVLVSRSSIARLLEAIANDAALSIVPTSMPAGR</sequence>
<dbReference type="EMBL" id="JAUQUB010000001">
    <property type="protein sequence ID" value="MDO7881188.1"/>
    <property type="molecule type" value="Genomic_DNA"/>
</dbReference>
<name>A0ABT9BJJ1_9MICO</name>
<keyword evidence="1" id="KW-0472">Membrane</keyword>
<keyword evidence="1" id="KW-1133">Transmembrane helix</keyword>
<comment type="caution">
    <text evidence="2">The sequence shown here is derived from an EMBL/GenBank/DDBJ whole genome shotgun (WGS) entry which is preliminary data.</text>
</comment>
<keyword evidence="3" id="KW-1185">Reference proteome</keyword>
<accession>A0ABT9BJJ1</accession>
<evidence type="ECO:0000256" key="1">
    <source>
        <dbReference type="SAM" id="Phobius"/>
    </source>
</evidence>
<evidence type="ECO:0000313" key="2">
    <source>
        <dbReference type="EMBL" id="MDO7881188.1"/>
    </source>
</evidence>
<reference evidence="2 3" key="1">
    <citation type="submission" date="2023-07" db="EMBL/GenBank/DDBJ databases">
        <title>Protaetiibacter sp. nov WY-16 isolated from soil.</title>
        <authorList>
            <person name="Liu B."/>
            <person name="Wan Y."/>
        </authorList>
    </citation>
    <scope>NUCLEOTIDE SEQUENCE [LARGE SCALE GENOMIC DNA]</scope>
    <source>
        <strain evidence="2 3">WY-16</strain>
    </source>
</reference>
<dbReference type="RefSeq" id="WP_305001603.1">
    <property type="nucleotide sequence ID" value="NZ_JAUQUB010000001.1"/>
</dbReference>
<gene>
    <name evidence="2" type="ORF">Q5716_02995</name>
</gene>
<evidence type="ECO:0008006" key="4">
    <source>
        <dbReference type="Google" id="ProtNLM"/>
    </source>
</evidence>
<evidence type="ECO:0000313" key="3">
    <source>
        <dbReference type="Proteomes" id="UP001241072"/>
    </source>
</evidence>
<keyword evidence="1" id="KW-0812">Transmembrane</keyword>
<feature type="transmembrane region" description="Helical" evidence="1">
    <location>
        <begin position="26"/>
        <end position="45"/>
    </location>
</feature>
<organism evidence="2 3">
    <name type="scientific">Antiquaquibacter soli</name>
    <dbReference type="NCBI Taxonomy" id="3064523"/>
    <lineage>
        <taxon>Bacteria</taxon>
        <taxon>Bacillati</taxon>
        <taxon>Actinomycetota</taxon>
        <taxon>Actinomycetes</taxon>
        <taxon>Micrococcales</taxon>
        <taxon>Microbacteriaceae</taxon>
        <taxon>Antiquaquibacter</taxon>
    </lineage>
</organism>